<feature type="transmembrane region" description="Helical" evidence="6">
    <location>
        <begin position="684"/>
        <end position="708"/>
    </location>
</feature>
<dbReference type="InterPro" id="IPR035979">
    <property type="entry name" value="RBD_domain_sf"/>
</dbReference>
<feature type="region of interest" description="Disordered" evidence="5">
    <location>
        <begin position="392"/>
        <end position="430"/>
    </location>
</feature>
<feature type="region of interest" description="Disordered" evidence="5">
    <location>
        <begin position="467"/>
        <end position="580"/>
    </location>
</feature>
<name>A0AAV5MBD7_9ROSI</name>
<feature type="compositionally biased region" description="Basic and acidic residues" evidence="5">
    <location>
        <begin position="39"/>
        <end position="51"/>
    </location>
</feature>
<gene>
    <name evidence="8" type="ORF">SLEP1_g53776</name>
</gene>
<feature type="compositionally biased region" description="Polar residues" evidence="5">
    <location>
        <begin position="512"/>
        <end position="527"/>
    </location>
</feature>
<evidence type="ECO:0000256" key="2">
    <source>
        <dbReference type="ARBA" id="ARBA00022692"/>
    </source>
</evidence>
<keyword evidence="4 6" id="KW-0472">Membrane</keyword>
<evidence type="ECO:0000313" key="9">
    <source>
        <dbReference type="Proteomes" id="UP001054252"/>
    </source>
</evidence>
<dbReference type="GO" id="GO:0016020">
    <property type="term" value="C:membrane"/>
    <property type="evidence" value="ECO:0007669"/>
    <property type="project" value="UniProtKB-SubCell"/>
</dbReference>
<evidence type="ECO:0000256" key="1">
    <source>
        <dbReference type="ARBA" id="ARBA00004141"/>
    </source>
</evidence>
<feature type="transmembrane region" description="Helical" evidence="6">
    <location>
        <begin position="638"/>
        <end position="664"/>
    </location>
</feature>
<keyword evidence="3 6" id="KW-1133">Transmembrane helix</keyword>
<evidence type="ECO:0000256" key="3">
    <source>
        <dbReference type="ARBA" id="ARBA00022989"/>
    </source>
</evidence>
<dbReference type="Gene3D" id="3.30.70.330">
    <property type="match status" value="1"/>
</dbReference>
<dbReference type="PANTHER" id="PTHR21576:SF84">
    <property type="entry name" value="FAMILY PROTEIN, PUTATIVE, EXPRESSED-RELATED"/>
    <property type="match status" value="1"/>
</dbReference>
<dbReference type="AlphaFoldDB" id="A0AAV5MBD7"/>
<dbReference type="EMBL" id="BPVZ01000216">
    <property type="protein sequence ID" value="GKV46813.1"/>
    <property type="molecule type" value="Genomic_DNA"/>
</dbReference>
<dbReference type="InterPro" id="IPR012677">
    <property type="entry name" value="Nucleotide-bd_a/b_plait_sf"/>
</dbReference>
<organism evidence="8 9">
    <name type="scientific">Rubroshorea leprosula</name>
    <dbReference type="NCBI Taxonomy" id="152421"/>
    <lineage>
        <taxon>Eukaryota</taxon>
        <taxon>Viridiplantae</taxon>
        <taxon>Streptophyta</taxon>
        <taxon>Embryophyta</taxon>
        <taxon>Tracheophyta</taxon>
        <taxon>Spermatophyta</taxon>
        <taxon>Magnoliopsida</taxon>
        <taxon>eudicotyledons</taxon>
        <taxon>Gunneridae</taxon>
        <taxon>Pentapetalae</taxon>
        <taxon>rosids</taxon>
        <taxon>malvids</taxon>
        <taxon>Malvales</taxon>
        <taxon>Dipterocarpaceae</taxon>
        <taxon>Rubroshorea</taxon>
    </lineage>
</organism>
<proteinExistence type="predicted"/>
<feature type="transmembrane region" description="Helical" evidence="6">
    <location>
        <begin position="829"/>
        <end position="850"/>
    </location>
</feature>
<feature type="domain" description="NFD4 C-terminal" evidence="7">
    <location>
        <begin position="641"/>
        <end position="856"/>
    </location>
</feature>
<feature type="compositionally biased region" description="Basic and acidic residues" evidence="5">
    <location>
        <begin position="559"/>
        <end position="568"/>
    </location>
</feature>
<dbReference type="Gene3D" id="1.20.1250.20">
    <property type="entry name" value="MFS general substrate transporter like domains"/>
    <property type="match status" value="1"/>
</dbReference>
<evidence type="ECO:0000259" key="7">
    <source>
        <dbReference type="Pfam" id="PF23262"/>
    </source>
</evidence>
<evidence type="ECO:0000256" key="4">
    <source>
        <dbReference type="ARBA" id="ARBA00023136"/>
    </source>
</evidence>
<feature type="region of interest" description="Disordered" evidence="5">
    <location>
        <begin position="1"/>
        <end position="51"/>
    </location>
</feature>
<accession>A0AAV5MBD7</accession>
<evidence type="ECO:0000256" key="6">
    <source>
        <dbReference type="SAM" id="Phobius"/>
    </source>
</evidence>
<keyword evidence="9" id="KW-1185">Reference proteome</keyword>
<reference evidence="8 9" key="1">
    <citation type="journal article" date="2021" name="Commun. Biol.">
        <title>The genome of Shorea leprosula (Dipterocarpaceae) highlights the ecological relevance of drought in aseasonal tropical rainforests.</title>
        <authorList>
            <person name="Ng K.K.S."/>
            <person name="Kobayashi M.J."/>
            <person name="Fawcett J.A."/>
            <person name="Hatakeyama M."/>
            <person name="Paape T."/>
            <person name="Ng C.H."/>
            <person name="Ang C.C."/>
            <person name="Tnah L.H."/>
            <person name="Lee C.T."/>
            <person name="Nishiyama T."/>
            <person name="Sese J."/>
            <person name="O'Brien M.J."/>
            <person name="Copetti D."/>
            <person name="Mohd Noor M.I."/>
            <person name="Ong R.C."/>
            <person name="Putra M."/>
            <person name="Sireger I.Z."/>
            <person name="Indrioko S."/>
            <person name="Kosugi Y."/>
            <person name="Izuno A."/>
            <person name="Isagi Y."/>
            <person name="Lee S.L."/>
            <person name="Shimizu K.K."/>
        </authorList>
    </citation>
    <scope>NUCLEOTIDE SEQUENCE [LARGE SCALE GENOMIC DNA]</scope>
    <source>
        <strain evidence="8">214</strain>
    </source>
</reference>
<evidence type="ECO:0000313" key="8">
    <source>
        <dbReference type="EMBL" id="GKV46813.1"/>
    </source>
</evidence>
<dbReference type="InterPro" id="IPR036259">
    <property type="entry name" value="MFS_trans_sf"/>
</dbReference>
<feature type="transmembrane region" description="Helical" evidence="6">
    <location>
        <begin position="715"/>
        <end position="734"/>
    </location>
</feature>
<feature type="transmembrane region" description="Helical" evidence="6">
    <location>
        <begin position="740"/>
        <end position="762"/>
    </location>
</feature>
<dbReference type="Proteomes" id="UP001054252">
    <property type="component" value="Unassembled WGS sequence"/>
</dbReference>
<evidence type="ECO:0000256" key="5">
    <source>
        <dbReference type="SAM" id="MobiDB-lite"/>
    </source>
</evidence>
<feature type="compositionally biased region" description="Basic and acidic residues" evidence="5">
    <location>
        <begin position="536"/>
        <end position="552"/>
    </location>
</feature>
<dbReference type="SUPFAM" id="SSF103473">
    <property type="entry name" value="MFS general substrate transporter"/>
    <property type="match status" value="1"/>
</dbReference>
<feature type="compositionally biased region" description="Acidic residues" evidence="5">
    <location>
        <begin position="411"/>
        <end position="429"/>
    </location>
</feature>
<dbReference type="SUPFAM" id="SSF54928">
    <property type="entry name" value="RNA-binding domain, RBD"/>
    <property type="match status" value="1"/>
</dbReference>
<comment type="caution">
    <text evidence="8">The sequence shown here is derived from an EMBL/GenBank/DDBJ whole genome shotgun (WGS) entry which is preliminary data.</text>
</comment>
<dbReference type="InterPro" id="IPR056555">
    <property type="entry name" value="NFD4_C"/>
</dbReference>
<comment type="subcellular location">
    <subcellularLocation>
        <location evidence="1">Membrane</location>
        <topology evidence="1">Multi-pass membrane protein</topology>
    </subcellularLocation>
</comment>
<feature type="compositionally biased region" description="Basic and acidic residues" evidence="5">
    <location>
        <begin position="471"/>
        <end position="487"/>
    </location>
</feature>
<dbReference type="Pfam" id="PF23262">
    <property type="entry name" value="NFD4_C"/>
    <property type="match status" value="1"/>
</dbReference>
<keyword evidence="2 6" id="KW-0812">Transmembrane</keyword>
<sequence>MRERGRARTREGDRWARARKTAQSIENGRSQQRNRQSRRLPDQKREKQYEQNQVFERKIGDSYDWGLYKQATPYFFTNFLEEWTYEDMWRTFLKFGRVYAIYSPKRRSRNGGRFGFVRFLDVKNRKELERKLDNIWIGDCKLWVNAPRYEDNQQVGKEIKSRPIPEPQAQTRSYAEVLKVQLSTRQVWQEKGRSDTWAGFEYNSSQEDSSWLEGCYVGTTHSVEMVRNLQEKFYMEGYFSCRIRAMGGRLVLMDCEDKDELKDLVESASEWLGQWFEKVCPWTPNLVAEERFVWIKCQGVPLNVWGPKFFASMGSSWGKFICLDDSTSQRRRFDIARFLISTPIMNNISVTRQIKIDGSVYKLKFTEEEFTNSFFSLKQDFIPHFSSDSEEQETWSLVSEKEDSVSKGAGEEEQGKDDAAEKEEDDDDVVCSRGETYESVLRNGLQQEEGTVEKVADSMEQFQILNKRKSSLSEEKGTQQAGNRDKVGQQAKAGSKSLGYQKGPKLGLFGKPNTQKDSPCYVDSSSAGLGINEGYAKSKSDSEMENSRERKAALSCSEDDQKQEDKGDLNGQERASASDQVQICMQRSKEGVIQRKKKIRLCSTVYLKARKTGEGIQSGNRRERKKKKVEKGQGVPKFMALFSIDMLILFLASICGIGGASTAINNLGQIGASQGYPKQNISTFVSLVSICSFFGRVISGFASDIILAKYKFPRPLLLTLIMLLSCLGHLLIALNIPNGLYVATLIIGFCFGAQLPLILVIISELFGLKYYSTLYNFAGVASPIGCYVLNVKVVGNLYDDEAKKKMAVLGITRKPGQDLNCTGTDCFKLPFIIITATALFGALVTFFLVFRTRKFYKTVIYKTLQGKQNEAVADAGEEIDAARNGAVAAVEVPKAG</sequence>
<dbReference type="GO" id="GO:0003676">
    <property type="term" value="F:nucleic acid binding"/>
    <property type="evidence" value="ECO:0007669"/>
    <property type="project" value="InterPro"/>
</dbReference>
<protein>
    <recommendedName>
        <fullName evidence="7">NFD4 C-terminal domain-containing protein</fullName>
    </recommendedName>
</protein>
<feature type="compositionally biased region" description="Basic and acidic residues" evidence="5">
    <location>
        <begin position="1"/>
        <end position="16"/>
    </location>
</feature>
<dbReference type="PANTHER" id="PTHR21576">
    <property type="entry name" value="UNCHARACTERIZED NODULIN-LIKE PROTEIN"/>
    <property type="match status" value="1"/>
</dbReference>